<name>A0ABW6BKZ1_9SPHI</name>
<keyword evidence="1" id="KW-1133">Transmembrane helix</keyword>
<keyword evidence="1" id="KW-0472">Membrane</keyword>
<organism evidence="2 3">
    <name type="scientific">Sphingobacterium bambusae</name>
    <dbReference type="NCBI Taxonomy" id="662858"/>
    <lineage>
        <taxon>Bacteria</taxon>
        <taxon>Pseudomonadati</taxon>
        <taxon>Bacteroidota</taxon>
        <taxon>Sphingobacteriia</taxon>
        <taxon>Sphingobacteriales</taxon>
        <taxon>Sphingobacteriaceae</taxon>
        <taxon>Sphingobacterium</taxon>
    </lineage>
</organism>
<keyword evidence="1" id="KW-0812">Transmembrane</keyword>
<evidence type="ECO:0000256" key="1">
    <source>
        <dbReference type="SAM" id="Phobius"/>
    </source>
</evidence>
<feature type="transmembrane region" description="Helical" evidence="1">
    <location>
        <begin position="6"/>
        <end position="26"/>
    </location>
</feature>
<dbReference type="Proteomes" id="UP001597525">
    <property type="component" value="Unassembled WGS sequence"/>
</dbReference>
<sequence length="178" mass="21022">MGFGFNLFFAFILLPLTAILAVIWLLVRKEIVGRLIGFMWLGVLGIVLLSLSVQWLTAKTQLKKEDYYGEYIIDRDYFPGLQADWQYNHFRFEIRKNDSIYLYVTEEKKISKIFKGTITTTKPYDSERLIVQMDQPTSHIMAGNPTTYRSAWGYYLVFYSTKFNNMYFKKGKWKPISK</sequence>
<protein>
    <submittedName>
        <fullName evidence="2">Uncharacterized protein</fullName>
    </submittedName>
</protein>
<reference evidence="3" key="1">
    <citation type="journal article" date="2019" name="Int. J. Syst. Evol. Microbiol.">
        <title>The Global Catalogue of Microorganisms (GCM) 10K type strain sequencing project: providing services to taxonomists for standard genome sequencing and annotation.</title>
        <authorList>
            <consortium name="The Broad Institute Genomics Platform"/>
            <consortium name="The Broad Institute Genome Sequencing Center for Infectious Disease"/>
            <person name="Wu L."/>
            <person name="Ma J."/>
        </authorList>
    </citation>
    <scope>NUCLEOTIDE SEQUENCE [LARGE SCALE GENOMIC DNA]</scope>
    <source>
        <strain evidence="3">KCTC 22814</strain>
    </source>
</reference>
<dbReference type="RefSeq" id="WP_320186462.1">
    <property type="nucleotide sequence ID" value="NZ_CP138332.1"/>
</dbReference>
<proteinExistence type="predicted"/>
<feature type="transmembrane region" description="Helical" evidence="1">
    <location>
        <begin position="38"/>
        <end position="56"/>
    </location>
</feature>
<comment type="caution">
    <text evidence="2">The sequence shown here is derived from an EMBL/GenBank/DDBJ whole genome shotgun (WGS) entry which is preliminary data.</text>
</comment>
<dbReference type="EMBL" id="JBHUPB010000012">
    <property type="protein sequence ID" value="MFD2969249.1"/>
    <property type="molecule type" value="Genomic_DNA"/>
</dbReference>
<gene>
    <name evidence="2" type="ORF">ACFS7Y_17780</name>
</gene>
<keyword evidence="3" id="KW-1185">Reference proteome</keyword>
<accession>A0ABW6BKZ1</accession>
<evidence type="ECO:0000313" key="3">
    <source>
        <dbReference type="Proteomes" id="UP001597525"/>
    </source>
</evidence>
<evidence type="ECO:0000313" key="2">
    <source>
        <dbReference type="EMBL" id="MFD2969249.1"/>
    </source>
</evidence>